<feature type="coiled-coil region" evidence="1">
    <location>
        <begin position="17"/>
        <end position="81"/>
    </location>
</feature>
<gene>
    <name evidence="3" type="ORF">VHUM_03860</name>
</gene>
<evidence type="ECO:0000256" key="2">
    <source>
        <dbReference type="SAM" id="MobiDB-lite"/>
    </source>
</evidence>
<sequence>MKSFNRFLYGPTPEERVREWRNKLRKEQRQLDREIMNLKRHTDTSRGQLKVLAKKNDVKSAKILAKEIVRANKQRDRLESSKARINSVDMQLQHQLSMVKVTGAFQKSTEIMKQTNALVKLPQLSATMREMSMEMMKSGIMEEMMEETLEGLDDEELEEEADAEVDKVLFELTDGKLGQAGRVASELPVSWQTWTCCPNSHATAGGRGGDGGRECAHGAHDGRPAEQLRPPQLSRVRCPFHHVLVYHH</sequence>
<dbReference type="GO" id="GO:0007034">
    <property type="term" value="P:vacuolar transport"/>
    <property type="evidence" value="ECO:0007669"/>
    <property type="project" value="InterPro"/>
</dbReference>
<dbReference type="EMBL" id="QKWK01000012">
    <property type="protein sequence ID" value="TXT05040.1"/>
    <property type="molecule type" value="Genomic_DNA"/>
</dbReference>
<evidence type="ECO:0000313" key="3">
    <source>
        <dbReference type="EMBL" id="TXT05040.1"/>
    </source>
</evidence>
<name>A0A7D8YX07_VANHU</name>
<organism evidence="3 4">
    <name type="scientific">Vanrija humicola</name>
    <name type="common">Yeast</name>
    <name type="synonym">Cryptococcus humicola</name>
    <dbReference type="NCBI Taxonomy" id="5417"/>
    <lineage>
        <taxon>Eukaryota</taxon>
        <taxon>Fungi</taxon>
        <taxon>Dikarya</taxon>
        <taxon>Basidiomycota</taxon>
        <taxon>Agaricomycotina</taxon>
        <taxon>Tremellomycetes</taxon>
        <taxon>Trichosporonales</taxon>
        <taxon>Trichosporonaceae</taxon>
        <taxon>Vanrija</taxon>
    </lineage>
</organism>
<dbReference type="Gene3D" id="6.10.140.1230">
    <property type="match status" value="1"/>
</dbReference>
<evidence type="ECO:0008006" key="5">
    <source>
        <dbReference type="Google" id="ProtNLM"/>
    </source>
</evidence>
<dbReference type="OrthoDB" id="2329734at2759"/>
<dbReference type="Proteomes" id="UP000473826">
    <property type="component" value="Unassembled WGS sequence"/>
</dbReference>
<feature type="compositionally biased region" description="Basic and acidic residues" evidence="2">
    <location>
        <begin position="210"/>
        <end position="226"/>
    </location>
</feature>
<dbReference type="AlphaFoldDB" id="A0A7D8YX07"/>
<keyword evidence="1" id="KW-0175">Coiled coil</keyword>
<protein>
    <recommendedName>
        <fullName evidence="5">Charged multivesicular body protein 3</fullName>
    </recommendedName>
</protein>
<evidence type="ECO:0000256" key="1">
    <source>
        <dbReference type="SAM" id="Coils"/>
    </source>
</evidence>
<dbReference type="PANTHER" id="PTHR10476">
    <property type="entry name" value="CHARGED MULTIVESICULAR BODY PROTEIN"/>
    <property type="match status" value="1"/>
</dbReference>
<comment type="caution">
    <text evidence="3">The sequence shown here is derived from an EMBL/GenBank/DDBJ whole genome shotgun (WGS) entry which is preliminary data.</text>
</comment>
<dbReference type="InterPro" id="IPR005024">
    <property type="entry name" value="Snf7_fam"/>
</dbReference>
<evidence type="ECO:0000313" key="4">
    <source>
        <dbReference type="Proteomes" id="UP000473826"/>
    </source>
</evidence>
<accession>A0A7D8YX07</accession>
<keyword evidence="4" id="KW-1185">Reference proteome</keyword>
<feature type="region of interest" description="Disordered" evidence="2">
    <location>
        <begin position="204"/>
        <end position="227"/>
    </location>
</feature>
<proteinExistence type="predicted"/>
<dbReference type="Pfam" id="PF03357">
    <property type="entry name" value="Snf7"/>
    <property type="match status" value="1"/>
</dbReference>
<reference evidence="3 4" key="1">
    <citation type="journal article" date="2019" name="PLoS Genet.">
        <title>Convergent evolution of linked mating-type loci in basidiomycete fungi.</title>
        <authorList>
            <person name="Sun S."/>
            <person name="Coelho M.A."/>
            <person name="Heitman J."/>
            <person name="Nowrousian M."/>
        </authorList>
    </citation>
    <scope>NUCLEOTIDE SEQUENCE [LARGE SCALE GENOMIC DNA]</scope>
    <source>
        <strain evidence="3 4">CBS 4282</strain>
    </source>
</reference>